<reference evidence="1" key="1">
    <citation type="submission" date="2018-06" db="EMBL/GenBank/DDBJ databases">
        <authorList>
            <person name="Zhirakovskaya E."/>
        </authorList>
    </citation>
    <scope>NUCLEOTIDE SEQUENCE</scope>
</reference>
<dbReference type="EMBL" id="UOFG01000126">
    <property type="protein sequence ID" value="VAW60486.1"/>
    <property type="molecule type" value="Genomic_DNA"/>
</dbReference>
<gene>
    <name evidence="1" type="ORF">MNBD_GAMMA11-450</name>
</gene>
<organism evidence="1">
    <name type="scientific">hydrothermal vent metagenome</name>
    <dbReference type="NCBI Taxonomy" id="652676"/>
    <lineage>
        <taxon>unclassified sequences</taxon>
        <taxon>metagenomes</taxon>
        <taxon>ecological metagenomes</taxon>
    </lineage>
</organism>
<proteinExistence type="predicted"/>
<evidence type="ECO:0000313" key="1">
    <source>
        <dbReference type="EMBL" id="VAW60486.1"/>
    </source>
</evidence>
<sequence>MNAYISYQSISIAPDKIIEKNLILTVLSARSRYNTSPEATTRWFYIMDNSLTKELDVLVTLRKVISSMVRDITPEPGMRHPLSDETLEDVRQGFMLIAAREKEISEAVGKPSLHRPQYKGGTPRTKVVKLHGLKSVKKDNE</sequence>
<protein>
    <submittedName>
        <fullName evidence="1">Uncharacterized protein</fullName>
    </submittedName>
</protein>
<dbReference type="AlphaFoldDB" id="A0A3B0XWB7"/>
<accession>A0A3B0XWB7</accession>
<name>A0A3B0XWB7_9ZZZZ</name>